<protein>
    <recommendedName>
        <fullName evidence="2">Arabidopsis retrotransposon Orf1 C-terminal domain-containing protein</fullName>
    </recommendedName>
</protein>
<keyword evidence="4" id="KW-1185">Reference proteome</keyword>
<dbReference type="EMBL" id="JAMSHJ010000002">
    <property type="protein sequence ID" value="KAI5433700.1"/>
    <property type="molecule type" value="Genomic_DNA"/>
</dbReference>
<organism evidence="3 4">
    <name type="scientific">Pisum sativum</name>
    <name type="common">Garden pea</name>
    <name type="synonym">Lathyrus oleraceus</name>
    <dbReference type="NCBI Taxonomy" id="3888"/>
    <lineage>
        <taxon>Eukaryota</taxon>
        <taxon>Viridiplantae</taxon>
        <taxon>Streptophyta</taxon>
        <taxon>Embryophyta</taxon>
        <taxon>Tracheophyta</taxon>
        <taxon>Spermatophyta</taxon>
        <taxon>Magnoliopsida</taxon>
        <taxon>eudicotyledons</taxon>
        <taxon>Gunneridae</taxon>
        <taxon>Pentapetalae</taxon>
        <taxon>rosids</taxon>
        <taxon>fabids</taxon>
        <taxon>Fabales</taxon>
        <taxon>Fabaceae</taxon>
        <taxon>Papilionoideae</taxon>
        <taxon>50 kb inversion clade</taxon>
        <taxon>NPAAA clade</taxon>
        <taxon>Hologalegina</taxon>
        <taxon>IRL clade</taxon>
        <taxon>Fabeae</taxon>
        <taxon>Lathyrus</taxon>
    </lineage>
</organism>
<feature type="region of interest" description="Disordered" evidence="1">
    <location>
        <begin position="193"/>
        <end position="252"/>
    </location>
</feature>
<proteinExistence type="predicted"/>
<evidence type="ECO:0000256" key="1">
    <source>
        <dbReference type="SAM" id="MobiDB-lite"/>
    </source>
</evidence>
<gene>
    <name evidence="3" type="ORF">KIW84_020823</name>
</gene>
<reference evidence="3 4" key="1">
    <citation type="journal article" date="2022" name="Nat. Genet.">
        <title>Improved pea reference genome and pan-genome highlight genomic features and evolutionary characteristics.</title>
        <authorList>
            <person name="Yang T."/>
            <person name="Liu R."/>
            <person name="Luo Y."/>
            <person name="Hu S."/>
            <person name="Wang D."/>
            <person name="Wang C."/>
            <person name="Pandey M.K."/>
            <person name="Ge S."/>
            <person name="Xu Q."/>
            <person name="Li N."/>
            <person name="Li G."/>
            <person name="Huang Y."/>
            <person name="Saxena R.K."/>
            <person name="Ji Y."/>
            <person name="Li M."/>
            <person name="Yan X."/>
            <person name="He Y."/>
            <person name="Liu Y."/>
            <person name="Wang X."/>
            <person name="Xiang C."/>
            <person name="Varshney R.K."/>
            <person name="Ding H."/>
            <person name="Gao S."/>
            <person name="Zong X."/>
        </authorList>
    </citation>
    <scope>NUCLEOTIDE SEQUENCE [LARGE SCALE GENOMIC DNA]</scope>
    <source>
        <strain evidence="3 4">cv. Zhongwan 6</strain>
    </source>
</reference>
<name>A0A9D5B7U9_PEA</name>
<feature type="domain" description="Arabidopsis retrotransposon Orf1 C-terminal" evidence="2">
    <location>
        <begin position="31"/>
        <end position="137"/>
    </location>
</feature>
<sequence>MPPRAQAKEKRPAADLSNLIFSEGEVGKLQKERYMKFYERSVTPTRYADESCLCRLGLLNNVQWILDRLDLAHFCSLNDATYENLTLEYLSMFTYYTPMVDQYSSGMVRFRMFNRDYELRQDTLGDMLHFPHGNGATPFCIGGQVTSIARALGLSNKLATLQPLLTPSLDIDSCRVQRLIKDMRDDIYSVMDMTAPEPDHPASSDIPVQDNQGGKTDDEYDEMEHDDPTFSDPTTRAHTLPVPSNTFADTSP</sequence>
<comment type="caution">
    <text evidence="3">The sequence shown here is derived from an EMBL/GenBank/DDBJ whole genome shotgun (WGS) entry which is preliminary data.</text>
</comment>
<evidence type="ECO:0000259" key="2">
    <source>
        <dbReference type="Pfam" id="PF03078"/>
    </source>
</evidence>
<feature type="compositionally biased region" description="Polar residues" evidence="1">
    <location>
        <begin position="231"/>
        <end position="252"/>
    </location>
</feature>
<dbReference type="Pfam" id="PF03078">
    <property type="entry name" value="ATHILA"/>
    <property type="match status" value="1"/>
</dbReference>
<dbReference type="InterPro" id="IPR004312">
    <property type="entry name" value="ATHILA_Orf1_C"/>
</dbReference>
<dbReference type="Proteomes" id="UP001058974">
    <property type="component" value="Chromosome 2"/>
</dbReference>
<accession>A0A9D5B7U9</accession>
<dbReference type="AlphaFoldDB" id="A0A9D5B7U9"/>
<evidence type="ECO:0000313" key="4">
    <source>
        <dbReference type="Proteomes" id="UP001058974"/>
    </source>
</evidence>
<dbReference type="Gramene" id="Psat02G0082300-T1">
    <property type="protein sequence ID" value="KAI5433700.1"/>
    <property type="gene ID" value="KIW84_020823"/>
</dbReference>
<evidence type="ECO:0000313" key="3">
    <source>
        <dbReference type="EMBL" id="KAI5433700.1"/>
    </source>
</evidence>